<evidence type="ECO:0000256" key="1">
    <source>
        <dbReference type="ARBA" id="ARBA00005995"/>
    </source>
</evidence>
<dbReference type="InterPro" id="IPR002937">
    <property type="entry name" value="Amino_oxidase"/>
</dbReference>
<feature type="compositionally biased region" description="Pro residues" evidence="3">
    <location>
        <begin position="446"/>
        <end position="455"/>
    </location>
</feature>
<evidence type="ECO:0000313" key="5">
    <source>
        <dbReference type="EnsemblProtists" id="EOD18522"/>
    </source>
</evidence>
<accession>A0A0D3J4T7</accession>
<feature type="compositionally biased region" description="Pro residues" evidence="3">
    <location>
        <begin position="35"/>
        <end position="47"/>
    </location>
</feature>
<feature type="region of interest" description="Disordered" evidence="3">
    <location>
        <begin position="437"/>
        <end position="585"/>
    </location>
</feature>
<dbReference type="PANTHER" id="PTHR10742">
    <property type="entry name" value="FLAVIN MONOAMINE OXIDASE"/>
    <property type="match status" value="1"/>
</dbReference>
<feature type="region of interest" description="Disordered" evidence="3">
    <location>
        <begin position="102"/>
        <end position="146"/>
    </location>
</feature>
<dbReference type="KEGG" id="ehx:EMIHUDRAFT_445147"/>
<dbReference type="STRING" id="2903.R1C8F2"/>
<dbReference type="HOGENOM" id="CLU_466488_0_0_1"/>
<dbReference type="EnsemblProtists" id="EOD18522">
    <property type="protein sequence ID" value="EOD18522"/>
    <property type="gene ID" value="EMIHUDRAFT_445147"/>
</dbReference>
<dbReference type="AlphaFoldDB" id="A0A0D3J4T7"/>
<protein>
    <recommendedName>
        <fullName evidence="4">Amine oxidase domain-containing protein</fullName>
    </recommendedName>
</protein>
<feature type="compositionally biased region" description="Basic residues" evidence="3">
    <location>
        <begin position="534"/>
        <end position="548"/>
    </location>
</feature>
<reference evidence="6" key="1">
    <citation type="journal article" date="2013" name="Nature">
        <title>Pan genome of the phytoplankton Emiliania underpins its global distribution.</title>
        <authorList>
            <person name="Read B.A."/>
            <person name="Kegel J."/>
            <person name="Klute M.J."/>
            <person name="Kuo A."/>
            <person name="Lefebvre S.C."/>
            <person name="Maumus F."/>
            <person name="Mayer C."/>
            <person name="Miller J."/>
            <person name="Monier A."/>
            <person name="Salamov A."/>
            <person name="Young J."/>
            <person name="Aguilar M."/>
            <person name="Claverie J.M."/>
            <person name="Frickenhaus S."/>
            <person name="Gonzalez K."/>
            <person name="Herman E.K."/>
            <person name="Lin Y.C."/>
            <person name="Napier J."/>
            <person name="Ogata H."/>
            <person name="Sarno A.F."/>
            <person name="Shmutz J."/>
            <person name="Schroeder D."/>
            <person name="de Vargas C."/>
            <person name="Verret F."/>
            <person name="von Dassow P."/>
            <person name="Valentin K."/>
            <person name="Van de Peer Y."/>
            <person name="Wheeler G."/>
            <person name="Dacks J.B."/>
            <person name="Delwiche C.F."/>
            <person name="Dyhrman S.T."/>
            <person name="Glockner G."/>
            <person name="John U."/>
            <person name="Richards T."/>
            <person name="Worden A.Z."/>
            <person name="Zhang X."/>
            <person name="Grigoriev I.V."/>
            <person name="Allen A.E."/>
            <person name="Bidle K."/>
            <person name="Borodovsky M."/>
            <person name="Bowler C."/>
            <person name="Brownlee C."/>
            <person name="Cock J.M."/>
            <person name="Elias M."/>
            <person name="Gladyshev V.N."/>
            <person name="Groth M."/>
            <person name="Guda C."/>
            <person name="Hadaegh A."/>
            <person name="Iglesias-Rodriguez M.D."/>
            <person name="Jenkins J."/>
            <person name="Jones B.M."/>
            <person name="Lawson T."/>
            <person name="Leese F."/>
            <person name="Lindquist E."/>
            <person name="Lobanov A."/>
            <person name="Lomsadze A."/>
            <person name="Malik S.B."/>
            <person name="Marsh M.E."/>
            <person name="Mackinder L."/>
            <person name="Mock T."/>
            <person name="Mueller-Roeber B."/>
            <person name="Pagarete A."/>
            <person name="Parker M."/>
            <person name="Probert I."/>
            <person name="Quesneville H."/>
            <person name="Raines C."/>
            <person name="Rensing S.A."/>
            <person name="Riano-Pachon D.M."/>
            <person name="Richier S."/>
            <person name="Rokitta S."/>
            <person name="Shiraiwa Y."/>
            <person name="Soanes D.M."/>
            <person name="van der Giezen M."/>
            <person name="Wahlund T.M."/>
            <person name="Williams B."/>
            <person name="Wilson W."/>
            <person name="Wolfe G."/>
            <person name="Wurch L.L."/>
        </authorList>
    </citation>
    <scope>NUCLEOTIDE SEQUENCE</scope>
</reference>
<dbReference type="Pfam" id="PF01593">
    <property type="entry name" value="Amino_oxidase"/>
    <property type="match status" value="1"/>
</dbReference>
<dbReference type="RefSeq" id="XP_005770951.1">
    <property type="nucleotide sequence ID" value="XM_005770894.1"/>
</dbReference>
<dbReference type="GeneID" id="17264087"/>
<feature type="compositionally biased region" description="Low complexity" evidence="3">
    <location>
        <begin position="136"/>
        <end position="146"/>
    </location>
</feature>
<sequence length="585" mass="61856">MGGSGGRGGGMAGDAPPGLPSAAAPKGPPEAASAPAPPRVEAPPAAPAPAASGGRTAGRTVSFSCSSCAKKLILRLSASQLASPTPITCSCSSCGSVLKINLPPSDKAKPKPPPLPPPSAAAPGPSSLRPPPAPKPAKGGAAPSAAPKTVERTFQCSCVSCGAKLRFTLSCPPNACTASTKCAMCHAELRVRIPSLKPPAPGADPSPGASSERTRAWACGVRDAAFAEEEREDTEAPLPLPEALLHWHWANLEYANGTQLHSLSNRWWDADDEFDFGGGHYLLPDGYGGLLRKVAAGLDIRLGHEVKTVKKEPRGVLVEAVNGGSPVIFTADVAICSLPLGVLKAGAVVFEPPLPPRKQEAIERLGFGSLNKVLLGFERPFWEEREGGRDFWGWTAPNGRRRGEAFQFWNLQRSTGRPLLLVLHAGRAALRKARAPLREAPGGQEAPPPLQPPPVAAGRRTRARRRRRPPSARRWTLCAPSLGRRPCRRRRSSWPPSGSTSTFRAASTRTSPSARRRATTTCSPSRCGATRSSSRARRPRASTRRRLQAARSTHGARPTASSAPSGVRLRANRCLPQRLARGRPD</sequence>
<organism evidence="5 6">
    <name type="scientific">Emiliania huxleyi (strain CCMP1516)</name>
    <dbReference type="NCBI Taxonomy" id="280463"/>
    <lineage>
        <taxon>Eukaryota</taxon>
        <taxon>Haptista</taxon>
        <taxon>Haptophyta</taxon>
        <taxon>Prymnesiophyceae</taxon>
        <taxon>Isochrysidales</taxon>
        <taxon>Noelaerhabdaceae</taxon>
        <taxon>Emiliania</taxon>
    </lineage>
</organism>
<dbReference type="PaxDb" id="2903-EOD18522"/>
<evidence type="ECO:0000259" key="4">
    <source>
        <dbReference type="Pfam" id="PF01593"/>
    </source>
</evidence>
<feature type="compositionally biased region" description="Gly residues" evidence="3">
    <location>
        <begin position="1"/>
        <end position="12"/>
    </location>
</feature>
<dbReference type="Proteomes" id="UP000013827">
    <property type="component" value="Unassembled WGS sequence"/>
</dbReference>
<dbReference type="Gene3D" id="3.90.660.10">
    <property type="match status" value="1"/>
</dbReference>
<dbReference type="PANTHER" id="PTHR10742:SF386">
    <property type="entry name" value="LYSINE-SPECIFIC HISTONE DEMETHYLASE 1A"/>
    <property type="match status" value="1"/>
</dbReference>
<feature type="compositionally biased region" description="Basic residues" evidence="3">
    <location>
        <begin position="459"/>
        <end position="471"/>
    </location>
</feature>
<feature type="region of interest" description="Disordered" evidence="3">
    <location>
        <begin position="1"/>
        <end position="57"/>
    </location>
</feature>
<keyword evidence="6" id="KW-1185">Reference proteome</keyword>
<dbReference type="GO" id="GO:0016491">
    <property type="term" value="F:oxidoreductase activity"/>
    <property type="evidence" value="ECO:0007669"/>
    <property type="project" value="UniProtKB-KW"/>
</dbReference>
<evidence type="ECO:0000256" key="3">
    <source>
        <dbReference type="SAM" id="MobiDB-lite"/>
    </source>
</evidence>
<feature type="compositionally biased region" description="Low complexity" evidence="3">
    <location>
        <begin position="48"/>
        <end position="57"/>
    </location>
</feature>
<feature type="compositionally biased region" description="Low complexity" evidence="3">
    <location>
        <begin position="13"/>
        <end position="34"/>
    </location>
</feature>
<feature type="compositionally biased region" description="Low complexity" evidence="3">
    <location>
        <begin position="493"/>
        <end position="533"/>
    </location>
</feature>
<feature type="domain" description="Amine oxidase" evidence="4">
    <location>
        <begin position="250"/>
        <end position="428"/>
    </location>
</feature>
<proteinExistence type="inferred from homology"/>
<dbReference type="InterPro" id="IPR050281">
    <property type="entry name" value="Flavin_monoamine_oxidase"/>
</dbReference>
<name>A0A0D3J4T7_EMIH1</name>
<dbReference type="Gene3D" id="3.50.50.60">
    <property type="entry name" value="FAD/NAD(P)-binding domain"/>
    <property type="match status" value="1"/>
</dbReference>
<evidence type="ECO:0000256" key="2">
    <source>
        <dbReference type="ARBA" id="ARBA00023002"/>
    </source>
</evidence>
<dbReference type="SUPFAM" id="SSF51905">
    <property type="entry name" value="FAD/NAD(P)-binding domain"/>
    <property type="match status" value="1"/>
</dbReference>
<evidence type="ECO:0000313" key="6">
    <source>
        <dbReference type="Proteomes" id="UP000013827"/>
    </source>
</evidence>
<reference evidence="5" key="2">
    <citation type="submission" date="2024-10" db="UniProtKB">
        <authorList>
            <consortium name="EnsemblProtists"/>
        </authorList>
    </citation>
    <scope>IDENTIFICATION</scope>
</reference>
<keyword evidence="2" id="KW-0560">Oxidoreductase</keyword>
<comment type="similarity">
    <text evidence="1">Belongs to the flavin monoamine oxidase family.</text>
</comment>
<dbReference type="eggNOG" id="KOG0029">
    <property type="taxonomic scope" value="Eukaryota"/>
</dbReference>
<dbReference type="InterPro" id="IPR036188">
    <property type="entry name" value="FAD/NAD-bd_sf"/>
</dbReference>
<dbReference type="SUPFAM" id="SSF54373">
    <property type="entry name" value="FAD-linked reductases, C-terminal domain"/>
    <property type="match status" value="1"/>
</dbReference>
<feature type="compositionally biased region" description="Pro residues" evidence="3">
    <location>
        <begin position="111"/>
        <end position="120"/>
    </location>
</feature>